<evidence type="ECO:0000256" key="3">
    <source>
        <dbReference type="ARBA" id="ARBA00022679"/>
    </source>
</evidence>
<name>A0ABS2ERC0_9LACO</name>
<keyword evidence="3" id="KW-0808">Transferase</keyword>
<dbReference type="EMBL" id="JACJJQ010000038">
    <property type="protein sequence ID" value="MBM6754611.1"/>
    <property type="molecule type" value="Genomic_DNA"/>
</dbReference>
<comment type="caution">
    <text evidence="7">The sequence shown here is derived from an EMBL/GenBank/DDBJ whole genome shotgun (WGS) entry which is preliminary data.</text>
</comment>
<dbReference type="PROSITE" id="PS50052">
    <property type="entry name" value="GUANYLATE_KINASE_2"/>
    <property type="match status" value="1"/>
</dbReference>
<keyword evidence="4 7" id="KW-0418">Kinase</keyword>
<evidence type="ECO:0000259" key="6">
    <source>
        <dbReference type="PROSITE" id="PS50052"/>
    </source>
</evidence>
<evidence type="ECO:0000256" key="4">
    <source>
        <dbReference type="ARBA" id="ARBA00022777"/>
    </source>
</evidence>
<dbReference type="InterPro" id="IPR008144">
    <property type="entry name" value="Guanylate_kin-like_dom"/>
</dbReference>
<comment type="catalytic activity">
    <reaction evidence="5">
        <text>GMP + ATP = GDP + ADP</text>
        <dbReference type="Rhea" id="RHEA:20780"/>
        <dbReference type="ChEBI" id="CHEBI:30616"/>
        <dbReference type="ChEBI" id="CHEBI:58115"/>
        <dbReference type="ChEBI" id="CHEBI:58189"/>
        <dbReference type="ChEBI" id="CHEBI:456216"/>
        <dbReference type="EC" id="2.7.4.8"/>
    </reaction>
</comment>
<evidence type="ECO:0000256" key="2">
    <source>
        <dbReference type="ARBA" id="ARBA00005790"/>
    </source>
</evidence>
<evidence type="ECO:0000313" key="8">
    <source>
        <dbReference type="Proteomes" id="UP000776629"/>
    </source>
</evidence>
<dbReference type="Pfam" id="PF00625">
    <property type="entry name" value="Guanylate_kin"/>
    <property type="match status" value="1"/>
</dbReference>
<keyword evidence="8" id="KW-1185">Reference proteome</keyword>
<dbReference type="PANTHER" id="PTHR23117">
    <property type="entry name" value="GUANYLATE KINASE-RELATED"/>
    <property type="match status" value="1"/>
</dbReference>
<dbReference type="Gene3D" id="3.40.50.300">
    <property type="entry name" value="P-loop containing nucleotide triphosphate hydrolases"/>
    <property type="match status" value="1"/>
</dbReference>
<dbReference type="PANTHER" id="PTHR23117:SF13">
    <property type="entry name" value="GUANYLATE KINASE"/>
    <property type="match status" value="1"/>
</dbReference>
<reference evidence="7 8" key="1">
    <citation type="journal article" date="2021" name="Sci. Rep.">
        <title>The distribution of antibiotic resistance genes in chicken gut microbiota commensals.</title>
        <authorList>
            <person name="Juricova H."/>
            <person name="Matiasovicova J."/>
            <person name="Kubasova T."/>
            <person name="Cejkova D."/>
            <person name="Rychlik I."/>
        </authorList>
    </citation>
    <scope>NUCLEOTIDE SEQUENCE [LARGE SCALE GENOMIC DNA]</scope>
    <source>
        <strain evidence="7 8">An810</strain>
    </source>
</reference>
<dbReference type="InterPro" id="IPR008145">
    <property type="entry name" value="GK/Ca_channel_bsu"/>
</dbReference>
<dbReference type="SMART" id="SM00072">
    <property type="entry name" value="GuKc"/>
    <property type="match status" value="1"/>
</dbReference>
<dbReference type="InterPro" id="IPR027417">
    <property type="entry name" value="P-loop_NTPase"/>
</dbReference>
<dbReference type="RefSeq" id="WP_204776879.1">
    <property type="nucleotide sequence ID" value="NZ_JACJJQ010000038.1"/>
</dbReference>
<evidence type="ECO:0000313" key="7">
    <source>
        <dbReference type="EMBL" id="MBM6754611.1"/>
    </source>
</evidence>
<organism evidence="7 8">
    <name type="scientific">Limosilactobacillus alvi</name>
    <dbReference type="NCBI Taxonomy" id="990412"/>
    <lineage>
        <taxon>Bacteria</taxon>
        <taxon>Bacillati</taxon>
        <taxon>Bacillota</taxon>
        <taxon>Bacilli</taxon>
        <taxon>Lactobacillales</taxon>
        <taxon>Lactobacillaceae</taxon>
        <taxon>Limosilactobacillus</taxon>
    </lineage>
</organism>
<feature type="domain" description="Guanylate kinase-like" evidence="6">
    <location>
        <begin position="2"/>
        <end position="180"/>
    </location>
</feature>
<evidence type="ECO:0000256" key="5">
    <source>
        <dbReference type="ARBA" id="ARBA00048594"/>
    </source>
</evidence>
<comment type="similarity">
    <text evidence="2">Belongs to the guanylate kinase family.</text>
</comment>
<accession>A0ABS2ERC0</accession>
<comment type="function">
    <text evidence="1">Essential for recycling GMP and indirectly, cGMP.</text>
</comment>
<protein>
    <submittedName>
        <fullName evidence="7">Guanylate kinase</fullName>
    </submittedName>
</protein>
<dbReference type="Proteomes" id="UP000776629">
    <property type="component" value="Unassembled WGS sequence"/>
</dbReference>
<evidence type="ECO:0000256" key="1">
    <source>
        <dbReference type="ARBA" id="ARBA00003531"/>
    </source>
</evidence>
<proteinExistence type="inferred from homology"/>
<dbReference type="GO" id="GO:0016301">
    <property type="term" value="F:kinase activity"/>
    <property type="evidence" value="ECO:0007669"/>
    <property type="project" value="UniProtKB-KW"/>
</dbReference>
<dbReference type="SUPFAM" id="SSF52540">
    <property type="entry name" value="P-loop containing nucleoside triphosphate hydrolases"/>
    <property type="match status" value="1"/>
</dbReference>
<gene>
    <name evidence="7" type="ORF">H5993_07555</name>
</gene>
<sequence length="189" mass="20913">MKQIIVLCGAAGTGKTTVQTYLQTYFNFARVVTHTTRLPRQGEVNGQDYYFETPASMAKLHLLEKVVYDHHQYGSSKEGLARALADHPGAVIVLDTKGATTYQQVLGDQVVVVFLTVSPTTDLGHRLAQRGDDPEKIQSRLTSAEFQRDLTLPTTLQGKAIVIKNDEWAQTKTRLDQLMATILVPKGDN</sequence>